<reference evidence="10 11" key="1">
    <citation type="submission" date="2017-10" db="EMBL/GenBank/DDBJ databases">
        <title>Genome sequence of Caulobacter mirabilis FWC38.</title>
        <authorList>
            <person name="Fiebig A."/>
            <person name="Crosson S."/>
        </authorList>
    </citation>
    <scope>NUCLEOTIDE SEQUENCE [LARGE SCALE GENOMIC DNA]</scope>
    <source>
        <strain evidence="10 11">FWC 38</strain>
    </source>
</reference>
<dbReference type="GO" id="GO:0003941">
    <property type="term" value="F:L-serine ammonia-lyase activity"/>
    <property type="evidence" value="ECO:0007669"/>
    <property type="project" value="TreeGrafter"/>
</dbReference>
<dbReference type="Pfam" id="PF00291">
    <property type="entry name" value="PALP"/>
    <property type="match status" value="1"/>
</dbReference>
<protein>
    <submittedName>
        <fullName evidence="10">Pyridoxal-5'-phosphate-dependent protein</fullName>
    </submittedName>
</protein>
<dbReference type="Proteomes" id="UP000228945">
    <property type="component" value="Chromosome"/>
</dbReference>
<feature type="domain" description="Tryptophan synthase beta chain-like PALP" evidence="9">
    <location>
        <begin position="21"/>
        <end position="310"/>
    </location>
</feature>
<evidence type="ECO:0000256" key="7">
    <source>
        <dbReference type="ARBA" id="ARBA00022898"/>
    </source>
</evidence>
<dbReference type="GO" id="GO:0005524">
    <property type="term" value="F:ATP binding"/>
    <property type="evidence" value="ECO:0007669"/>
    <property type="project" value="TreeGrafter"/>
</dbReference>
<comment type="similarity">
    <text evidence="5">Belongs to the serine/threonine dehydratase family.</text>
</comment>
<dbReference type="EMBL" id="CP024201">
    <property type="protein sequence ID" value="ATQ40930.1"/>
    <property type="molecule type" value="Genomic_DNA"/>
</dbReference>
<dbReference type="GO" id="GO:0000287">
    <property type="term" value="F:magnesium ion binding"/>
    <property type="evidence" value="ECO:0007669"/>
    <property type="project" value="TreeGrafter"/>
</dbReference>
<comment type="cofactor">
    <cofactor evidence="2">
        <name>pyridoxal 5'-phosphate</name>
        <dbReference type="ChEBI" id="CHEBI:597326"/>
    </cofactor>
</comment>
<dbReference type="SUPFAM" id="SSF53686">
    <property type="entry name" value="Tryptophan synthase beta subunit-like PLP-dependent enzymes"/>
    <property type="match status" value="1"/>
</dbReference>
<proteinExistence type="inferred from homology"/>
<dbReference type="InterPro" id="IPR036052">
    <property type="entry name" value="TrpB-like_PALP_sf"/>
</dbReference>
<evidence type="ECO:0000256" key="6">
    <source>
        <dbReference type="ARBA" id="ARBA00022842"/>
    </source>
</evidence>
<evidence type="ECO:0000256" key="1">
    <source>
        <dbReference type="ARBA" id="ARBA00001913"/>
    </source>
</evidence>
<dbReference type="GO" id="GO:0030170">
    <property type="term" value="F:pyridoxal phosphate binding"/>
    <property type="evidence" value="ECO:0007669"/>
    <property type="project" value="InterPro"/>
</dbReference>
<evidence type="ECO:0000256" key="8">
    <source>
        <dbReference type="ARBA" id="ARBA00023239"/>
    </source>
</evidence>
<sequence>MSTVAFADIEAAAARLDGLAVKTPLIESPALNDQLGARVLLKPETLQRGGAFKFRGAMNKIAQLTDEQRARGVVACSSGNHAQGVALAARMLGAPAVIVMPQDAPAMKVANTRAYGAEVIHYDRYTEDREAITQGIAQERGMTIVWPFDDVDIIAGQGTVGLELVRQAEAVGARLDVVLAPVGGGGLIAGVSTAVKALSKHTGVLGVEPADFDDTRRSLESGRREIISPDARGICDALQSPSPGAITFPINQGNLDGVATVTDAEVAEAIRYAYTTLKLVIEPGGAVGLAALLSGAVDAETATVGVVLSGGNIDPGLFARILAGEI</sequence>
<keyword evidence="7" id="KW-0663">Pyridoxal phosphate</keyword>
<dbReference type="CDD" id="cd01562">
    <property type="entry name" value="Thr-dehyd"/>
    <property type="match status" value="1"/>
</dbReference>
<dbReference type="Gene3D" id="3.40.50.1100">
    <property type="match status" value="2"/>
</dbReference>
<dbReference type="PROSITE" id="PS00165">
    <property type="entry name" value="DEHYDRATASE_SER_THR"/>
    <property type="match status" value="1"/>
</dbReference>
<dbReference type="PANTHER" id="PTHR43050">
    <property type="entry name" value="SERINE / THREONINE RACEMASE FAMILY MEMBER"/>
    <property type="match status" value="1"/>
</dbReference>
<comment type="cofactor">
    <cofactor evidence="3">
        <name>Mn(2+)</name>
        <dbReference type="ChEBI" id="CHEBI:29035"/>
    </cofactor>
</comment>
<name>A0A2D2ASE3_9CAUL</name>
<comment type="cofactor">
    <cofactor evidence="1">
        <name>Ca(2+)</name>
        <dbReference type="ChEBI" id="CHEBI:29108"/>
    </cofactor>
</comment>
<keyword evidence="8" id="KW-0456">Lyase</keyword>
<evidence type="ECO:0000256" key="3">
    <source>
        <dbReference type="ARBA" id="ARBA00001936"/>
    </source>
</evidence>
<dbReference type="RefSeq" id="WP_099620187.1">
    <property type="nucleotide sequence ID" value="NZ_CP024201.1"/>
</dbReference>
<keyword evidence="11" id="KW-1185">Reference proteome</keyword>
<comment type="cofactor">
    <cofactor evidence="4">
        <name>Mg(2+)</name>
        <dbReference type="ChEBI" id="CHEBI:18420"/>
    </cofactor>
</comment>
<dbReference type="PANTHER" id="PTHR43050:SF1">
    <property type="entry name" value="SERINE RACEMASE"/>
    <property type="match status" value="1"/>
</dbReference>
<keyword evidence="6" id="KW-0460">Magnesium</keyword>
<dbReference type="KEGG" id="cmb:CSW64_00165"/>
<dbReference type="GO" id="GO:0018114">
    <property type="term" value="F:threonine racemase activity"/>
    <property type="evidence" value="ECO:0007669"/>
    <property type="project" value="TreeGrafter"/>
</dbReference>
<dbReference type="GO" id="GO:0030378">
    <property type="term" value="F:serine racemase activity"/>
    <property type="evidence" value="ECO:0007669"/>
    <property type="project" value="TreeGrafter"/>
</dbReference>
<dbReference type="GO" id="GO:0070179">
    <property type="term" value="P:D-serine biosynthetic process"/>
    <property type="evidence" value="ECO:0007669"/>
    <property type="project" value="TreeGrafter"/>
</dbReference>
<evidence type="ECO:0000256" key="2">
    <source>
        <dbReference type="ARBA" id="ARBA00001933"/>
    </source>
</evidence>
<evidence type="ECO:0000313" key="11">
    <source>
        <dbReference type="Proteomes" id="UP000228945"/>
    </source>
</evidence>
<evidence type="ECO:0000256" key="5">
    <source>
        <dbReference type="ARBA" id="ARBA00010869"/>
    </source>
</evidence>
<dbReference type="InterPro" id="IPR001926">
    <property type="entry name" value="TrpB-like_PALP"/>
</dbReference>
<dbReference type="OrthoDB" id="9811476at2"/>
<accession>A0A2D2ASE3</accession>
<organism evidence="10 11">
    <name type="scientific">Caulobacter mirabilis</name>
    <dbReference type="NCBI Taxonomy" id="69666"/>
    <lineage>
        <taxon>Bacteria</taxon>
        <taxon>Pseudomonadati</taxon>
        <taxon>Pseudomonadota</taxon>
        <taxon>Alphaproteobacteria</taxon>
        <taxon>Caulobacterales</taxon>
        <taxon>Caulobacteraceae</taxon>
        <taxon>Caulobacter</taxon>
    </lineage>
</organism>
<dbReference type="AlphaFoldDB" id="A0A2D2ASE3"/>
<evidence type="ECO:0000313" key="10">
    <source>
        <dbReference type="EMBL" id="ATQ40930.1"/>
    </source>
</evidence>
<dbReference type="FunFam" id="3.40.50.1100:FF:000005">
    <property type="entry name" value="Threonine dehydratase catabolic"/>
    <property type="match status" value="1"/>
</dbReference>
<evidence type="ECO:0000259" key="9">
    <source>
        <dbReference type="Pfam" id="PF00291"/>
    </source>
</evidence>
<dbReference type="InterPro" id="IPR000634">
    <property type="entry name" value="Ser/Thr_deHydtase_PyrdxlP-BS"/>
</dbReference>
<evidence type="ECO:0000256" key="4">
    <source>
        <dbReference type="ARBA" id="ARBA00001946"/>
    </source>
</evidence>
<gene>
    <name evidence="10" type="ORF">CSW64_00165</name>
</gene>